<reference evidence="2 3" key="1">
    <citation type="journal article" date="2018" name="Front. Plant Sci.">
        <title>Red Clover (Trifolium pratense) and Zigzag Clover (T. medium) - A Picture of Genomic Similarities and Differences.</title>
        <authorList>
            <person name="Dluhosova J."/>
            <person name="Istvanek J."/>
            <person name="Nedelnik J."/>
            <person name="Repkova J."/>
        </authorList>
    </citation>
    <scope>NUCLEOTIDE SEQUENCE [LARGE SCALE GENOMIC DNA]</scope>
    <source>
        <strain evidence="3">cv. 10/8</strain>
        <tissue evidence="2">Leaf</tissue>
    </source>
</reference>
<evidence type="ECO:0000313" key="3">
    <source>
        <dbReference type="Proteomes" id="UP000265520"/>
    </source>
</evidence>
<dbReference type="AlphaFoldDB" id="A0A392VKS7"/>
<name>A0A392VKS7_9FABA</name>
<comment type="caution">
    <text evidence="2">The sequence shown here is derived from an EMBL/GenBank/DDBJ whole genome shotgun (WGS) entry which is preliminary data.</text>
</comment>
<feature type="compositionally biased region" description="Acidic residues" evidence="1">
    <location>
        <begin position="19"/>
        <end position="29"/>
    </location>
</feature>
<keyword evidence="3" id="KW-1185">Reference proteome</keyword>
<sequence>DCINRQAKTGHGQDGDFSIADEGETGGVI</sequence>
<organism evidence="2 3">
    <name type="scientific">Trifolium medium</name>
    <dbReference type="NCBI Taxonomy" id="97028"/>
    <lineage>
        <taxon>Eukaryota</taxon>
        <taxon>Viridiplantae</taxon>
        <taxon>Streptophyta</taxon>
        <taxon>Embryophyta</taxon>
        <taxon>Tracheophyta</taxon>
        <taxon>Spermatophyta</taxon>
        <taxon>Magnoliopsida</taxon>
        <taxon>eudicotyledons</taxon>
        <taxon>Gunneridae</taxon>
        <taxon>Pentapetalae</taxon>
        <taxon>rosids</taxon>
        <taxon>fabids</taxon>
        <taxon>Fabales</taxon>
        <taxon>Fabaceae</taxon>
        <taxon>Papilionoideae</taxon>
        <taxon>50 kb inversion clade</taxon>
        <taxon>NPAAA clade</taxon>
        <taxon>Hologalegina</taxon>
        <taxon>IRL clade</taxon>
        <taxon>Trifolieae</taxon>
        <taxon>Trifolium</taxon>
    </lineage>
</organism>
<evidence type="ECO:0000313" key="2">
    <source>
        <dbReference type="EMBL" id="MCI88032.1"/>
    </source>
</evidence>
<dbReference type="EMBL" id="LXQA011181740">
    <property type="protein sequence ID" value="MCI88032.1"/>
    <property type="molecule type" value="Genomic_DNA"/>
</dbReference>
<dbReference type="Proteomes" id="UP000265520">
    <property type="component" value="Unassembled WGS sequence"/>
</dbReference>
<protein>
    <submittedName>
        <fullName evidence="2">Uncharacterized protein</fullName>
    </submittedName>
</protein>
<evidence type="ECO:0000256" key="1">
    <source>
        <dbReference type="SAM" id="MobiDB-lite"/>
    </source>
</evidence>
<accession>A0A392VKS7</accession>
<feature type="region of interest" description="Disordered" evidence="1">
    <location>
        <begin position="1"/>
        <end position="29"/>
    </location>
</feature>
<proteinExistence type="predicted"/>
<feature type="non-terminal residue" evidence="2">
    <location>
        <position position="1"/>
    </location>
</feature>